<feature type="region of interest" description="Disordered" evidence="1">
    <location>
        <begin position="187"/>
        <end position="243"/>
    </location>
</feature>
<organism evidence="2 3">
    <name type="scientific">Liparis tanakae</name>
    <name type="common">Tanaka's snailfish</name>
    <dbReference type="NCBI Taxonomy" id="230148"/>
    <lineage>
        <taxon>Eukaryota</taxon>
        <taxon>Metazoa</taxon>
        <taxon>Chordata</taxon>
        <taxon>Craniata</taxon>
        <taxon>Vertebrata</taxon>
        <taxon>Euteleostomi</taxon>
        <taxon>Actinopterygii</taxon>
        <taxon>Neopterygii</taxon>
        <taxon>Teleostei</taxon>
        <taxon>Neoteleostei</taxon>
        <taxon>Acanthomorphata</taxon>
        <taxon>Eupercaria</taxon>
        <taxon>Perciformes</taxon>
        <taxon>Cottioidei</taxon>
        <taxon>Cottales</taxon>
        <taxon>Liparidae</taxon>
        <taxon>Liparis</taxon>
    </lineage>
</organism>
<gene>
    <name evidence="2" type="ORF">EYF80_024805</name>
</gene>
<protein>
    <submittedName>
        <fullName evidence="2">Uncharacterized protein</fullName>
    </submittedName>
</protein>
<name>A0A4Z2HH51_9TELE</name>
<dbReference type="Proteomes" id="UP000314294">
    <property type="component" value="Unassembled WGS sequence"/>
</dbReference>
<evidence type="ECO:0000313" key="3">
    <source>
        <dbReference type="Proteomes" id="UP000314294"/>
    </source>
</evidence>
<feature type="compositionally biased region" description="Gly residues" evidence="1">
    <location>
        <begin position="190"/>
        <end position="200"/>
    </location>
</feature>
<reference evidence="2 3" key="1">
    <citation type="submission" date="2019-03" db="EMBL/GenBank/DDBJ databases">
        <title>First draft genome of Liparis tanakae, snailfish: a comprehensive survey of snailfish specific genes.</title>
        <authorList>
            <person name="Kim W."/>
            <person name="Song I."/>
            <person name="Jeong J.-H."/>
            <person name="Kim D."/>
            <person name="Kim S."/>
            <person name="Ryu S."/>
            <person name="Song J.Y."/>
            <person name="Lee S.K."/>
        </authorList>
    </citation>
    <scope>NUCLEOTIDE SEQUENCE [LARGE SCALE GENOMIC DNA]</scope>
    <source>
        <tissue evidence="2">Muscle</tissue>
    </source>
</reference>
<evidence type="ECO:0000313" key="2">
    <source>
        <dbReference type="EMBL" id="TNN64921.1"/>
    </source>
</evidence>
<feature type="compositionally biased region" description="Basic and acidic residues" evidence="1">
    <location>
        <begin position="202"/>
        <end position="220"/>
    </location>
</feature>
<keyword evidence="3" id="KW-1185">Reference proteome</keyword>
<accession>A0A4Z2HH51</accession>
<feature type="region of interest" description="Disordered" evidence="1">
    <location>
        <begin position="62"/>
        <end position="83"/>
    </location>
</feature>
<evidence type="ECO:0000256" key="1">
    <source>
        <dbReference type="SAM" id="MobiDB-lite"/>
    </source>
</evidence>
<comment type="caution">
    <text evidence="2">The sequence shown here is derived from an EMBL/GenBank/DDBJ whole genome shotgun (WGS) entry which is preliminary data.</text>
</comment>
<proteinExistence type="predicted"/>
<dbReference type="EMBL" id="SRLO01000243">
    <property type="protein sequence ID" value="TNN64921.1"/>
    <property type="molecule type" value="Genomic_DNA"/>
</dbReference>
<feature type="compositionally biased region" description="Basic and acidic residues" evidence="1">
    <location>
        <begin position="229"/>
        <end position="243"/>
    </location>
</feature>
<dbReference type="AlphaFoldDB" id="A0A4Z2HH51"/>
<sequence length="243" mass="25401">MSSDVGDLRQLPMSLRVPPAANNLISPARVAPAVVLLRVAERVAARDRGGLRQPLPEVSVGDLKAAPQARAPRADGVGAAQAARHRRLEGQRLHGAGGVRAVLALLRRQERLGGVAPGRGRLAVGVAPPRARRRRRGRGPLLALPVGLAPPPRGLHAAAAALFVVVVDGGVQRGVRDVRARAGLRSGASGARGAGLGGGGRRAREASGESRWQRSLDRPRSRSPCFQCSERDTRGETCRRGGG</sequence>